<proteinExistence type="predicted"/>
<sequence length="154" mass="17733">MLSVTEEQNLIPLRYTIFTMTGKRVKAVVIFGLLLTSAVGEGESESISCDKQYFAELGKPYVIVCNTSGEQRDMYWFKGEDTNSFPILTLEDGRYGGQEYHEGEYEFTDENTLKVINTQLKHEGNYTVRVYFNDFDFDTTTTELKVYSDCYQIV</sequence>
<dbReference type="EMBL" id="MRZV01000440">
    <property type="protein sequence ID" value="PIK49944.1"/>
    <property type="molecule type" value="Genomic_DNA"/>
</dbReference>
<comment type="caution">
    <text evidence="2">The sequence shown here is derived from an EMBL/GenBank/DDBJ whole genome shotgun (WGS) entry which is preliminary data.</text>
</comment>
<protein>
    <recommendedName>
        <fullName evidence="1">Immunoglobulin domain-containing protein</fullName>
    </recommendedName>
</protein>
<reference evidence="2 3" key="1">
    <citation type="journal article" date="2017" name="PLoS Biol.">
        <title>The sea cucumber genome provides insights into morphological evolution and visceral regeneration.</title>
        <authorList>
            <person name="Zhang X."/>
            <person name="Sun L."/>
            <person name="Yuan J."/>
            <person name="Sun Y."/>
            <person name="Gao Y."/>
            <person name="Zhang L."/>
            <person name="Li S."/>
            <person name="Dai H."/>
            <person name="Hamel J.F."/>
            <person name="Liu C."/>
            <person name="Yu Y."/>
            <person name="Liu S."/>
            <person name="Lin W."/>
            <person name="Guo K."/>
            <person name="Jin S."/>
            <person name="Xu P."/>
            <person name="Storey K.B."/>
            <person name="Huan P."/>
            <person name="Zhang T."/>
            <person name="Zhou Y."/>
            <person name="Zhang J."/>
            <person name="Lin C."/>
            <person name="Li X."/>
            <person name="Xing L."/>
            <person name="Huo D."/>
            <person name="Sun M."/>
            <person name="Wang L."/>
            <person name="Mercier A."/>
            <person name="Li F."/>
            <person name="Yang H."/>
            <person name="Xiang J."/>
        </authorList>
    </citation>
    <scope>NUCLEOTIDE SEQUENCE [LARGE SCALE GENOMIC DNA]</scope>
    <source>
        <strain evidence="2">Shaxun</strain>
        <tissue evidence="2">Muscle</tissue>
    </source>
</reference>
<dbReference type="Proteomes" id="UP000230750">
    <property type="component" value="Unassembled WGS sequence"/>
</dbReference>
<dbReference type="SUPFAM" id="SSF48726">
    <property type="entry name" value="Immunoglobulin"/>
    <property type="match status" value="1"/>
</dbReference>
<dbReference type="AlphaFoldDB" id="A0A2G8KPK6"/>
<accession>A0A2G8KPK6</accession>
<organism evidence="2 3">
    <name type="scientific">Stichopus japonicus</name>
    <name type="common">Sea cucumber</name>
    <dbReference type="NCBI Taxonomy" id="307972"/>
    <lineage>
        <taxon>Eukaryota</taxon>
        <taxon>Metazoa</taxon>
        <taxon>Echinodermata</taxon>
        <taxon>Eleutherozoa</taxon>
        <taxon>Echinozoa</taxon>
        <taxon>Holothuroidea</taxon>
        <taxon>Aspidochirotacea</taxon>
        <taxon>Aspidochirotida</taxon>
        <taxon>Stichopodidae</taxon>
        <taxon>Apostichopus</taxon>
    </lineage>
</organism>
<evidence type="ECO:0000313" key="2">
    <source>
        <dbReference type="EMBL" id="PIK49944.1"/>
    </source>
</evidence>
<feature type="domain" description="Immunoglobulin" evidence="1">
    <location>
        <begin position="50"/>
        <end position="147"/>
    </location>
</feature>
<dbReference type="SMART" id="SM00409">
    <property type="entry name" value="IG"/>
    <property type="match status" value="1"/>
</dbReference>
<dbReference type="InterPro" id="IPR003599">
    <property type="entry name" value="Ig_sub"/>
</dbReference>
<dbReference type="Gene3D" id="2.60.40.10">
    <property type="entry name" value="Immunoglobulins"/>
    <property type="match status" value="1"/>
</dbReference>
<gene>
    <name evidence="2" type="ORF">BSL78_13151</name>
</gene>
<dbReference type="InterPro" id="IPR036179">
    <property type="entry name" value="Ig-like_dom_sf"/>
</dbReference>
<keyword evidence="3" id="KW-1185">Reference proteome</keyword>
<evidence type="ECO:0000259" key="1">
    <source>
        <dbReference type="SMART" id="SM00409"/>
    </source>
</evidence>
<name>A0A2G8KPK6_STIJA</name>
<evidence type="ECO:0000313" key="3">
    <source>
        <dbReference type="Proteomes" id="UP000230750"/>
    </source>
</evidence>
<dbReference type="InterPro" id="IPR013783">
    <property type="entry name" value="Ig-like_fold"/>
</dbReference>